<organism evidence="1 2">
    <name type="scientific">Oryza meyeriana var. granulata</name>
    <dbReference type="NCBI Taxonomy" id="110450"/>
    <lineage>
        <taxon>Eukaryota</taxon>
        <taxon>Viridiplantae</taxon>
        <taxon>Streptophyta</taxon>
        <taxon>Embryophyta</taxon>
        <taxon>Tracheophyta</taxon>
        <taxon>Spermatophyta</taxon>
        <taxon>Magnoliopsida</taxon>
        <taxon>Liliopsida</taxon>
        <taxon>Poales</taxon>
        <taxon>Poaceae</taxon>
        <taxon>BOP clade</taxon>
        <taxon>Oryzoideae</taxon>
        <taxon>Oryzeae</taxon>
        <taxon>Oryzinae</taxon>
        <taxon>Oryza</taxon>
        <taxon>Oryza meyeriana</taxon>
    </lineage>
</organism>
<dbReference type="EMBL" id="SPHZ02000002">
    <property type="protein sequence ID" value="KAF0928496.1"/>
    <property type="molecule type" value="Genomic_DNA"/>
</dbReference>
<dbReference type="AlphaFoldDB" id="A0A6G1EV35"/>
<evidence type="ECO:0000313" key="2">
    <source>
        <dbReference type="Proteomes" id="UP000479710"/>
    </source>
</evidence>
<sequence length="76" mass="8666">MASDGDISAKIDHLSGADLVRHHRTTSHMADYEAGVRVICERERWPPKSNAYLPAKIDAMWKEHDVLTRAVHEDKE</sequence>
<reference evidence="1 2" key="1">
    <citation type="submission" date="2019-11" db="EMBL/GenBank/DDBJ databases">
        <title>Whole genome sequence of Oryza granulata.</title>
        <authorList>
            <person name="Li W."/>
        </authorList>
    </citation>
    <scope>NUCLEOTIDE SEQUENCE [LARGE SCALE GENOMIC DNA]</scope>
    <source>
        <strain evidence="2">cv. Menghai</strain>
        <tissue evidence="1">Leaf</tissue>
    </source>
</reference>
<keyword evidence="2" id="KW-1185">Reference proteome</keyword>
<comment type="caution">
    <text evidence="1">The sequence shown here is derived from an EMBL/GenBank/DDBJ whole genome shotgun (WGS) entry which is preliminary data.</text>
</comment>
<protein>
    <submittedName>
        <fullName evidence="1">Uncharacterized protein</fullName>
    </submittedName>
</protein>
<accession>A0A6G1EV35</accession>
<name>A0A6G1EV35_9ORYZ</name>
<proteinExistence type="predicted"/>
<dbReference type="Proteomes" id="UP000479710">
    <property type="component" value="Unassembled WGS sequence"/>
</dbReference>
<evidence type="ECO:0000313" key="1">
    <source>
        <dbReference type="EMBL" id="KAF0928496.1"/>
    </source>
</evidence>
<gene>
    <name evidence="1" type="ORF">E2562_004133</name>
</gene>